<feature type="non-terminal residue" evidence="2">
    <location>
        <position position="1"/>
    </location>
</feature>
<evidence type="ECO:0000256" key="1">
    <source>
        <dbReference type="SAM" id="MobiDB-lite"/>
    </source>
</evidence>
<keyword evidence="3" id="KW-1185">Reference proteome</keyword>
<accession>A0A484AS37</accession>
<sequence>DRDGQMWTARPECEGVLPTGRREKRPGAPFKGMERRRLDTKDEERIACANGRYGANQAGKTAEAHLLIMPTMLDHVILGMDFLCTIGTTVRSGNAELEMRMVDDVVEGASPSSRQGVGKGSSDFRGQDQLAEGDAKGGPKVGDRGVDS</sequence>
<dbReference type="Proteomes" id="UP000295192">
    <property type="component" value="Unassembled WGS sequence"/>
</dbReference>
<feature type="compositionally biased region" description="Basic and acidic residues" evidence="1">
    <location>
        <begin position="133"/>
        <end position="148"/>
    </location>
</feature>
<feature type="region of interest" description="Disordered" evidence="1">
    <location>
        <begin position="106"/>
        <end position="148"/>
    </location>
</feature>
<protein>
    <submittedName>
        <fullName evidence="2">Uncharacterized protein</fullName>
    </submittedName>
</protein>
<proteinExistence type="predicted"/>
<dbReference type="EMBL" id="LSRL02004253">
    <property type="protein sequence ID" value="TDG38375.1"/>
    <property type="molecule type" value="Genomic_DNA"/>
</dbReference>
<gene>
    <name evidence="2" type="ORF">AWZ03_015203</name>
</gene>
<organism evidence="2 3">
    <name type="scientific">Drosophila navojoa</name>
    <name type="common">Fruit fly</name>
    <dbReference type="NCBI Taxonomy" id="7232"/>
    <lineage>
        <taxon>Eukaryota</taxon>
        <taxon>Metazoa</taxon>
        <taxon>Ecdysozoa</taxon>
        <taxon>Arthropoda</taxon>
        <taxon>Hexapoda</taxon>
        <taxon>Insecta</taxon>
        <taxon>Pterygota</taxon>
        <taxon>Neoptera</taxon>
        <taxon>Endopterygota</taxon>
        <taxon>Diptera</taxon>
        <taxon>Brachycera</taxon>
        <taxon>Muscomorpha</taxon>
        <taxon>Ephydroidea</taxon>
        <taxon>Drosophilidae</taxon>
        <taxon>Drosophila</taxon>
    </lineage>
</organism>
<dbReference type="AlphaFoldDB" id="A0A484AS37"/>
<evidence type="ECO:0000313" key="3">
    <source>
        <dbReference type="Proteomes" id="UP000295192"/>
    </source>
</evidence>
<comment type="caution">
    <text evidence="2">The sequence shown here is derived from an EMBL/GenBank/DDBJ whole genome shotgun (WGS) entry which is preliminary data.</text>
</comment>
<reference evidence="2 3" key="1">
    <citation type="journal article" date="2019" name="J. Hered.">
        <title>An Improved Genome Assembly for Drosophila navojoa, the Basal Species in the mojavensis Cluster.</title>
        <authorList>
            <person name="Vanderlinde T."/>
            <person name="Dupim E.G."/>
            <person name="Nazario-Yepiz N.O."/>
            <person name="Carvalho A.B."/>
        </authorList>
    </citation>
    <scope>NUCLEOTIDE SEQUENCE [LARGE SCALE GENOMIC DNA]</scope>
    <source>
        <strain evidence="2">Navoj_Jal97</strain>
        <tissue evidence="2">Whole organism</tissue>
    </source>
</reference>
<evidence type="ECO:0000313" key="2">
    <source>
        <dbReference type="EMBL" id="TDG38375.1"/>
    </source>
</evidence>
<name>A0A484AS37_DRONA</name>